<organism evidence="1 2">
    <name type="scientific">Microdochium bolleyi</name>
    <dbReference type="NCBI Taxonomy" id="196109"/>
    <lineage>
        <taxon>Eukaryota</taxon>
        <taxon>Fungi</taxon>
        <taxon>Dikarya</taxon>
        <taxon>Ascomycota</taxon>
        <taxon>Pezizomycotina</taxon>
        <taxon>Sordariomycetes</taxon>
        <taxon>Xylariomycetidae</taxon>
        <taxon>Xylariales</taxon>
        <taxon>Microdochiaceae</taxon>
        <taxon>Microdochium</taxon>
    </lineage>
</organism>
<dbReference type="AlphaFoldDB" id="A0A136IQL4"/>
<dbReference type="InParanoid" id="A0A136IQL4"/>
<protein>
    <submittedName>
        <fullName evidence="1">Uncharacterized protein</fullName>
    </submittedName>
</protein>
<evidence type="ECO:0000313" key="2">
    <source>
        <dbReference type="Proteomes" id="UP000070501"/>
    </source>
</evidence>
<proteinExistence type="predicted"/>
<reference evidence="2" key="1">
    <citation type="submission" date="2016-02" db="EMBL/GenBank/DDBJ databases">
        <title>Draft genome sequence of Microdochium bolleyi, a fungal endophyte of beachgrass.</title>
        <authorList>
            <consortium name="DOE Joint Genome Institute"/>
            <person name="David A.S."/>
            <person name="May G."/>
            <person name="Haridas S."/>
            <person name="Lim J."/>
            <person name="Wang M."/>
            <person name="Labutti K."/>
            <person name="Lipzen A."/>
            <person name="Barry K."/>
            <person name="Grigoriev I.V."/>
        </authorList>
    </citation>
    <scope>NUCLEOTIDE SEQUENCE [LARGE SCALE GENOMIC DNA]</scope>
    <source>
        <strain evidence="2">J235TASD1</strain>
    </source>
</reference>
<dbReference type="Proteomes" id="UP000070501">
    <property type="component" value="Unassembled WGS sequence"/>
</dbReference>
<sequence length="165" mass="18897">MAHCFIFQKLQICALTILFFCALISISENCTHFDAAERGRRWGTLPRCRHRVEAYHHYHPLHVREGTHTLHDMALTGDDDATTTTKPRDYGEIQVAQGGIQHLHLLYGGQKLVKWGQHIVTSLLLLPAIHMSLSRLCVCATEEILRVSWRMGFLSFETYDSTYDS</sequence>
<name>A0A136IQL4_9PEZI</name>
<evidence type="ECO:0000313" key="1">
    <source>
        <dbReference type="EMBL" id="KXJ86999.1"/>
    </source>
</evidence>
<dbReference type="EMBL" id="KQ964264">
    <property type="protein sequence ID" value="KXJ86999.1"/>
    <property type="molecule type" value="Genomic_DNA"/>
</dbReference>
<accession>A0A136IQL4</accession>
<gene>
    <name evidence="1" type="ORF">Micbo1qcDRAFT_31820</name>
</gene>
<keyword evidence="2" id="KW-1185">Reference proteome</keyword>